<dbReference type="Proteomes" id="UP001143981">
    <property type="component" value="Unassembled WGS sequence"/>
</dbReference>
<evidence type="ECO:0000256" key="1">
    <source>
        <dbReference type="SAM" id="MobiDB-lite"/>
    </source>
</evidence>
<organism evidence="2 3">
    <name type="scientific">Coemansia biformis</name>
    <dbReference type="NCBI Taxonomy" id="1286918"/>
    <lineage>
        <taxon>Eukaryota</taxon>
        <taxon>Fungi</taxon>
        <taxon>Fungi incertae sedis</taxon>
        <taxon>Zoopagomycota</taxon>
        <taxon>Kickxellomycotina</taxon>
        <taxon>Kickxellomycetes</taxon>
        <taxon>Kickxellales</taxon>
        <taxon>Kickxellaceae</taxon>
        <taxon>Coemansia</taxon>
    </lineage>
</organism>
<sequence>MLRLGVVRSALSGLRRPSVCRNALQMRHSRGLTTDGDRGVGAGHGGQETGTRDEVCSSDARHKEFSERFVAILRAAKIEPSRPTPDSAAVAEADKQLAEELRLLFRDDKVEVTPELLERRKKLREEYPELFRGISDSDLDG</sequence>
<name>A0A9W8CYR9_9FUNG</name>
<dbReference type="AlphaFoldDB" id="A0A9W8CYR9"/>
<accession>A0A9W8CYR9</accession>
<gene>
    <name evidence="2" type="ORF">LPJ61_002328</name>
</gene>
<feature type="compositionally biased region" description="Basic and acidic residues" evidence="1">
    <location>
        <begin position="50"/>
        <end position="59"/>
    </location>
</feature>
<dbReference type="EMBL" id="JANBOI010000284">
    <property type="protein sequence ID" value="KAJ1731847.1"/>
    <property type="molecule type" value="Genomic_DNA"/>
</dbReference>
<keyword evidence="3" id="KW-1185">Reference proteome</keyword>
<comment type="caution">
    <text evidence="2">The sequence shown here is derived from an EMBL/GenBank/DDBJ whole genome shotgun (WGS) entry which is preliminary data.</text>
</comment>
<feature type="compositionally biased region" description="Gly residues" evidence="1">
    <location>
        <begin position="39"/>
        <end position="48"/>
    </location>
</feature>
<protein>
    <submittedName>
        <fullName evidence="2">Uncharacterized protein</fullName>
    </submittedName>
</protein>
<dbReference type="OrthoDB" id="5542985at2759"/>
<reference evidence="2" key="1">
    <citation type="submission" date="2022-07" db="EMBL/GenBank/DDBJ databases">
        <title>Phylogenomic reconstructions and comparative analyses of Kickxellomycotina fungi.</title>
        <authorList>
            <person name="Reynolds N.K."/>
            <person name="Stajich J.E."/>
            <person name="Barry K."/>
            <person name="Grigoriev I.V."/>
            <person name="Crous P."/>
            <person name="Smith M.E."/>
        </authorList>
    </citation>
    <scope>NUCLEOTIDE SEQUENCE</scope>
    <source>
        <strain evidence="2">BCRC 34381</strain>
    </source>
</reference>
<feature type="region of interest" description="Disordered" evidence="1">
    <location>
        <begin position="25"/>
        <end position="59"/>
    </location>
</feature>
<evidence type="ECO:0000313" key="2">
    <source>
        <dbReference type="EMBL" id="KAJ1731847.1"/>
    </source>
</evidence>
<proteinExistence type="predicted"/>
<evidence type="ECO:0000313" key="3">
    <source>
        <dbReference type="Proteomes" id="UP001143981"/>
    </source>
</evidence>